<dbReference type="Proteomes" id="UP001385951">
    <property type="component" value="Unassembled WGS sequence"/>
</dbReference>
<name>A0AAW0FJZ7_9APHY</name>
<protein>
    <submittedName>
        <fullName evidence="1">Uncharacterized protein</fullName>
    </submittedName>
</protein>
<organism evidence="1 2">
    <name type="scientific">Cerrena zonata</name>
    <dbReference type="NCBI Taxonomy" id="2478898"/>
    <lineage>
        <taxon>Eukaryota</taxon>
        <taxon>Fungi</taxon>
        <taxon>Dikarya</taxon>
        <taxon>Basidiomycota</taxon>
        <taxon>Agaricomycotina</taxon>
        <taxon>Agaricomycetes</taxon>
        <taxon>Polyporales</taxon>
        <taxon>Cerrenaceae</taxon>
        <taxon>Cerrena</taxon>
    </lineage>
</organism>
<dbReference type="EMBL" id="JASBNA010000080">
    <property type="protein sequence ID" value="KAK7677913.1"/>
    <property type="molecule type" value="Genomic_DNA"/>
</dbReference>
<gene>
    <name evidence="1" type="ORF">QCA50_019103</name>
</gene>
<evidence type="ECO:0000313" key="2">
    <source>
        <dbReference type="Proteomes" id="UP001385951"/>
    </source>
</evidence>
<proteinExistence type="predicted"/>
<comment type="caution">
    <text evidence="1">The sequence shown here is derived from an EMBL/GenBank/DDBJ whole genome shotgun (WGS) entry which is preliminary data.</text>
</comment>
<accession>A0AAW0FJZ7</accession>
<evidence type="ECO:0000313" key="1">
    <source>
        <dbReference type="EMBL" id="KAK7677913.1"/>
    </source>
</evidence>
<sequence length="91" mass="10005">MHTYHVYFGVMGSKVVPNLGECLTLLRYPPVRCRPMCVYGKGIGGGELGSKLPTTRTTFILRREICVVSFCLCNDRPAAKYVNPPSAVPSL</sequence>
<reference evidence="1 2" key="1">
    <citation type="submission" date="2022-09" db="EMBL/GenBank/DDBJ databases">
        <authorList>
            <person name="Palmer J.M."/>
        </authorList>
    </citation>
    <scope>NUCLEOTIDE SEQUENCE [LARGE SCALE GENOMIC DNA]</scope>
    <source>
        <strain evidence="1 2">DSM 7382</strain>
    </source>
</reference>
<keyword evidence="2" id="KW-1185">Reference proteome</keyword>
<dbReference type="AlphaFoldDB" id="A0AAW0FJZ7"/>